<dbReference type="Proteomes" id="UP001274830">
    <property type="component" value="Unassembled WGS sequence"/>
</dbReference>
<dbReference type="PANTHER" id="PTHR15074:SF0">
    <property type="entry name" value="METHYL-CPG-BINDING DOMAIN PROTEIN 4-LIKE PROTEIN"/>
    <property type="match status" value="1"/>
</dbReference>
<sequence length="1374" mass="149089">MGQKRKFSSLGGDVVRTPDHSGHVAKEARSGAKKAHRRKSGSNGTPRHFPTAMSADKPSQTQVTPSAKVTAQTPAKAASSVKQPTSILSAADPPEPPAEMDKKARNKWRRKMRQSLASVQNSNASQAAESPDPKPQVQKQTARPVDALAPSAAHVDAITQTPSVKSTQHPQHSVFWQRTVEQRVNNRLRQASTTQLVPTPRKQWNPPPGLARGVDTVKEIRAVDRACQTDIHGRLHLNIMFEKPHLHKPQLHQRQAAYITKSPQKQKSEPSLTAAQEDISMSIAHSEASHTGEQKQVGSPLWPREVKGTDMVADEHVDGVDDLVSDSADDMPENEAPSTKILEVEAATDGTSSAAVTGKDDEAREHEIIEISSGSESSSEYISSDDENEAANKQAMRSRPKTPSPTIKPQAPSSSAKFTSRSLLDHPPFSLIPGFHQTGQNDALPSTSFSKISQPMPIKKVAQPVKLRDDSPSSSAHSSLFAGIKGEATVARLGTQGFGPIAKAASAQTSEAARKAASNNDARSAFDRFSSFVGGDKTSDESDSDSDSDEETDAKQSGASRAEKSAAMVGLEQRGRSSPARTTPSRHAQAPLKGSIRETNDFRASQQLEQEAQAVSQETASVESAHNAKNSEDEEVDSANSGTEENDQGRETDSGESESEDEVETSPPLLDVQASQTEDKIQHNRIVLQQSAPLVDGHQSDNEASQYDSAEEIDDGLASEEAGAQLNGGHSTKSTAPVASSTSAAAARAISLSSRVEVPASQDDDDATALLDGYSEDQQDPTDVSANPSRTPTTSAATTSAQEQPDSGTSISVFSEHLNSTTKDSNSFLGQRLGGTGSRQAANSELTDAATPSRQLTFTASEDEDDIYDTIDEVTEGVFNATRHLPSLDILNKSEFAVSSTARRRLAKDVYIPRVPKEIIACYSAQVFDVSTQDASQTDVVHDSLPLPHLTNEDLSKPYMPHAESSSSLTDLGSTPTPPGSPIVRDFAHDPILVANHETLPPLPKKRRKTTGSTSKHFSPDKRTKRERDREDENNQVCSDMLADDTHGSTKGELPTGTQTTGPTLTPVKSKPKAKRKTTGKKSDHFLPTHLLDRVDLPSPSKGQGKTPAGVSRAPIPPITSTRFGIIQEKLWDEPFWLLIATIFLNQTTGRQAVPVFWAVKARYDSPEGLAKAEFPELLEMIGKLGLQNQRVKRLIKIAEIWVVQPPVAGTRYRTIKYPEPTDHVQYNRRKVKAIEGDAVECKGALEIGYLPGLGPYAWDSWRIFCRDALRGVAEDYNGKGAADGFHPEWQRVVPLDKELRATLRWMWLREGYIWDHFTGERRKATEEEMERAVKGEMDVADEKEKVFAAQAAGVVEMEDATEEGCAEDSVGYM</sequence>
<feature type="compositionally biased region" description="Polar residues" evidence="3">
    <location>
        <begin position="57"/>
        <end position="73"/>
    </location>
</feature>
<feature type="compositionally biased region" description="Polar residues" evidence="3">
    <location>
        <begin position="602"/>
        <end position="628"/>
    </location>
</feature>
<evidence type="ECO:0000256" key="1">
    <source>
        <dbReference type="ARBA" id="ARBA00004123"/>
    </source>
</evidence>
<accession>A0AAE0WT19</accession>
<proteinExistence type="predicted"/>
<dbReference type="PANTHER" id="PTHR15074">
    <property type="entry name" value="METHYL-CPG-BINDING PROTEIN"/>
    <property type="match status" value="1"/>
</dbReference>
<feature type="compositionally biased region" description="Basic residues" evidence="3">
    <location>
        <begin position="31"/>
        <end position="40"/>
    </location>
</feature>
<feature type="region of interest" description="Disordered" evidence="3">
    <location>
        <begin position="773"/>
        <end position="851"/>
    </location>
</feature>
<feature type="compositionally biased region" description="Polar residues" evidence="3">
    <location>
        <begin position="802"/>
        <end position="829"/>
    </location>
</feature>
<feature type="compositionally biased region" description="Polar residues" evidence="3">
    <location>
        <begin position="437"/>
        <end position="453"/>
    </location>
</feature>
<feature type="compositionally biased region" description="Polar residues" evidence="3">
    <location>
        <begin position="404"/>
        <end position="422"/>
    </location>
</feature>
<feature type="compositionally biased region" description="Acidic residues" evidence="3">
    <location>
        <begin position="654"/>
        <end position="664"/>
    </location>
</feature>
<keyword evidence="2" id="KW-0539">Nucleus</keyword>
<reference evidence="5" key="1">
    <citation type="submission" date="2023-07" db="EMBL/GenBank/DDBJ databases">
        <title>Black Yeasts Isolated from many extreme environments.</title>
        <authorList>
            <person name="Coleine C."/>
            <person name="Stajich J.E."/>
            <person name="Selbmann L."/>
        </authorList>
    </citation>
    <scope>NUCLEOTIDE SEQUENCE</scope>
    <source>
        <strain evidence="5">CCFEE 5485</strain>
    </source>
</reference>
<feature type="region of interest" description="Disordered" evidence="3">
    <location>
        <begin position="528"/>
        <end position="748"/>
    </location>
</feature>
<feature type="region of interest" description="Disordered" evidence="3">
    <location>
        <begin position="944"/>
        <end position="1115"/>
    </location>
</feature>
<evidence type="ECO:0000313" key="5">
    <source>
        <dbReference type="EMBL" id="KAK3677586.1"/>
    </source>
</evidence>
<protein>
    <recommendedName>
        <fullName evidence="4">HhH-GPD domain-containing protein</fullName>
    </recommendedName>
</protein>
<feature type="compositionally biased region" description="Low complexity" evidence="3">
    <location>
        <begin position="114"/>
        <end position="128"/>
    </location>
</feature>
<comment type="subcellular location">
    <subcellularLocation>
        <location evidence="1">Nucleus</location>
    </subcellularLocation>
</comment>
<feature type="compositionally biased region" description="Low complexity" evidence="3">
    <location>
        <begin position="731"/>
        <end position="748"/>
    </location>
</feature>
<dbReference type="InterPro" id="IPR003265">
    <property type="entry name" value="HhH-GPD_domain"/>
</dbReference>
<feature type="compositionally biased region" description="Acidic residues" evidence="3">
    <location>
        <begin position="322"/>
        <end position="333"/>
    </location>
</feature>
<dbReference type="GO" id="GO:0003677">
    <property type="term" value="F:DNA binding"/>
    <property type="evidence" value="ECO:0007669"/>
    <property type="project" value="InterPro"/>
</dbReference>
<feature type="region of interest" description="Disordered" evidence="3">
    <location>
        <begin position="1"/>
        <end position="145"/>
    </location>
</feature>
<feature type="compositionally biased region" description="Low complexity" evidence="3">
    <location>
        <begin position="785"/>
        <end position="801"/>
    </location>
</feature>
<feature type="compositionally biased region" description="Basic and acidic residues" evidence="3">
    <location>
        <begin position="358"/>
        <end position="369"/>
    </location>
</feature>
<dbReference type="Pfam" id="PF00730">
    <property type="entry name" value="HhH-GPD"/>
    <property type="match status" value="1"/>
</dbReference>
<dbReference type="GO" id="GO:0003824">
    <property type="term" value="F:catalytic activity"/>
    <property type="evidence" value="ECO:0007669"/>
    <property type="project" value="InterPro"/>
</dbReference>
<keyword evidence="6" id="KW-1185">Reference proteome</keyword>
<feature type="domain" description="HhH-GPD" evidence="4">
    <location>
        <begin position="1140"/>
        <end position="1228"/>
    </location>
</feature>
<comment type="caution">
    <text evidence="5">The sequence shown here is derived from an EMBL/GenBank/DDBJ whole genome shotgun (WGS) entry which is preliminary data.</text>
</comment>
<feature type="compositionally biased region" description="Basic and acidic residues" evidence="3">
    <location>
        <begin position="1081"/>
        <end position="1096"/>
    </location>
</feature>
<dbReference type="SUPFAM" id="SSF48150">
    <property type="entry name" value="DNA-glycosylase"/>
    <property type="match status" value="1"/>
</dbReference>
<evidence type="ECO:0000259" key="4">
    <source>
        <dbReference type="Pfam" id="PF00730"/>
    </source>
</evidence>
<dbReference type="GO" id="GO:0006285">
    <property type="term" value="P:base-excision repair, AP site formation"/>
    <property type="evidence" value="ECO:0007669"/>
    <property type="project" value="UniProtKB-ARBA"/>
</dbReference>
<gene>
    <name evidence="5" type="ORF">LTR78_002436</name>
</gene>
<feature type="compositionally biased region" description="Basic residues" evidence="3">
    <location>
        <begin position="104"/>
        <end position="113"/>
    </location>
</feature>
<feature type="compositionally biased region" description="Basic and acidic residues" evidence="3">
    <location>
        <begin position="16"/>
        <end position="30"/>
    </location>
</feature>
<feature type="compositionally biased region" description="Basic and acidic residues" evidence="3">
    <location>
        <begin position="1018"/>
        <end position="1033"/>
    </location>
</feature>
<feature type="region of interest" description="Disordered" evidence="3">
    <location>
        <begin position="322"/>
        <end position="457"/>
    </location>
</feature>
<dbReference type="InterPro" id="IPR045138">
    <property type="entry name" value="MeCP2/MBD4"/>
</dbReference>
<feature type="compositionally biased region" description="Low complexity" evidence="3">
    <location>
        <begin position="1054"/>
        <end position="1069"/>
    </location>
</feature>
<evidence type="ECO:0000256" key="2">
    <source>
        <dbReference type="ARBA" id="ARBA00023242"/>
    </source>
</evidence>
<organism evidence="5 6">
    <name type="scientific">Recurvomyces mirabilis</name>
    <dbReference type="NCBI Taxonomy" id="574656"/>
    <lineage>
        <taxon>Eukaryota</taxon>
        <taxon>Fungi</taxon>
        <taxon>Dikarya</taxon>
        <taxon>Ascomycota</taxon>
        <taxon>Pezizomycotina</taxon>
        <taxon>Dothideomycetes</taxon>
        <taxon>Dothideomycetidae</taxon>
        <taxon>Mycosphaerellales</taxon>
        <taxon>Teratosphaeriaceae</taxon>
        <taxon>Recurvomyces</taxon>
    </lineage>
</organism>
<dbReference type="GO" id="GO:0005634">
    <property type="term" value="C:nucleus"/>
    <property type="evidence" value="ECO:0007669"/>
    <property type="project" value="UniProtKB-SubCell"/>
</dbReference>
<feature type="compositionally biased region" description="Polar residues" evidence="3">
    <location>
        <begin position="838"/>
        <end position="851"/>
    </location>
</feature>
<feature type="compositionally biased region" description="Acidic residues" evidence="3">
    <location>
        <begin position="709"/>
        <end position="718"/>
    </location>
</feature>
<feature type="compositionally biased region" description="Low complexity" evidence="3">
    <location>
        <begin position="370"/>
        <end position="382"/>
    </location>
</feature>
<evidence type="ECO:0000256" key="3">
    <source>
        <dbReference type="SAM" id="MobiDB-lite"/>
    </source>
</evidence>
<dbReference type="InterPro" id="IPR011257">
    <property type="entry name" value="DNA_glycosylase"/>
</dbReference>
<feature type="compositionally biased region" description="Polar residues" evidence="3">
    <location>
        <begin position="964"/>
        <end position="975"/>
    </location>
</feature>
<feature type="compositionally biased region" description="Acidic residues" evidence="3">
    <location>
        <begin position="541"/>
        <end position="552"/>
    </location>
</feature>
<feature type="compositionally biased region" description="Basic residues" evidence="3">
    <location>
        <begin position="1070"/>
        <end position="1080"/>
    </location>
</feature>
<evidence type="ECO:0000313" key="6">
    <source>
        <dbReference type="Proteomes" id="UP001274830"/>
    </source>
</evidence>
<name>A0AAE0WT19_9PEZI</name>
<dbReference type="Gene3D" id="1.10.340.30">
    <property type="entry name" value="Hypothetical protein, domain 2"/>
    <property type="match status" value="1"/>
</dbReference>
<dbReference type="EMBL" id="JAUTXT010000006">
    <property type="protein sequence ID" value="KAK3677586.1"/>
    <property type="molecule type" value="Genomic_DNA"/>
</dbReference>